<evidence type="ECO:0000256" key="12">
    <source>
        <dbReference type="ARBA" id="ARBA00022840"/>
    </source>
</evidence>
<evidence type="ECO:0000256" key="2">
    <source>
        <dbReference type="ARBA" id="ARBA00004496"/>
    </source>
</evidence>
<dbReference type="InterPro" id="IPR015911">
    <property type="entry name" value="Phosphoglycerate_kinase_CS"/>
</dbReference>
<gene>
    <name evidence="14 18" type="primary">pgk</name>
    <name evidence="18" type="ORF">N784_05645</name>
</gene>
<name>A0A0A5G2F6_9BACI</name>
<comment type="similarity">
    <text evidence="4 14 17">Belongs to the phosphoglycerate kinase family.</text>
</comment>
<keyword evidence="14" id="KW-0597">Phosphoprotein</keyword>
<evidence type="ECO:0000256" key="7">
    <source>
        <dbReference type="ARBA" id="ARBA00016471"/>
    </source>
</evidence>
<comment type="subcellular location">
    <subcellularLocation>
        <location evidence="2 14">Cytoplasm</location>
    </subcellularLocation>
</comment>
<feature type="binding site" evidence="14 16">
    <location>
        <position position="326"/>
    </location>
    <ligand>
        <name>ATP</name>
        <dbReference type="ChEBI" id="CHEBI:30616"/>
    </ligand>
</feature>
<feature type="binding site" evidence="14 16">
    <location>
        <begin position="352"/>
        <end position="355"/>
    </location>
    <ligand>
        <name>ATP</name>
        <dbReference type="ChEBI" id="CHEBI:30616"/>
    </ligand>
</feature>
<evidence type="ECO:0000256" key="5">
    <source>
        <dbReference type="ARBA" id="ARBA00011245"/>
    </source>
</evidence>
<dbReference type="eggNOG" id="COG0126">
    <property type="taxonomic scope" value="Bacteria"/>
</dbReference>
<evidence type="ECO:0000313" key="18">
    <source>
        <dbReference type="EMBL" id="KGX86224.1"/>
    </source>
</evidence>
<dbReference type="PANTHER" id="PTHR11406:SF23">
    <property type="entry name" value="PHOSPHOGLYCERATE KINASE 1, CHLOROPLASTIC-RELATED"/>
    <property type="match status" value="1"/>
</dbReference>
<reference evidence="18 19" key="1">
    <citation type="submission" date="2013-08" db="EMBL/GenBank/DDBJ databases">
        <authorList>
            <person name="Huang J."/>
            <person name="Wang G."/>
        </authorList>
    </citation>
    <scope>NUCLEOTIDE SEQUENCE [LARGE SCALE GENOMIC DNA]</scope>
    <source>
        <strain evidence="18 19">JSM 072002</strain>
    </source>
</reference>
<dbReference type="AlphaFoldDB" id="A0A0A5G2F6"/>
<evidence type="ECO:0000256" key="4">
    <source>
        <dbReference type="ARBA" id="ARBA00008982"/>
    </source>
</evidence>
<feature type="binding site" evidence="15">
    <location>
        <position position="121"/>
    </location>
    <ligand>
        <name>(2R)-3-phosphoglycerate</name>
        <dbReference type="ChEBI" id="CHEBI:58272"/>
    </ligand>
</feature>
<feature type="binding site" evidence="14">
    <location>
        <position position="154"/>
    </location>
    <ligand>
        <name>substrate</name>
    </ligand>
</feature>
<evidence type="ECO:0000256" key="3">
    <source>
        <dbReference type="ARBA" id="ARBA00004838"/>
    </source>
</evidence>
<evidence type="ECO:0000256" key="1">
    <source>
        <dbReference type="ARBA" id="ARBA00000642"/>
    </source>
</evidence>
<dbReference type="InterPro" id="IPR001576">
    <property type="entry name" value="Phosphoglycerate_kinase"/>
</dbReference>
<feature type="binding site" evidence="14">
    <location>
        <position position="39"/>
    </location>
    <ligand>
        <name>substrate</name>
    </ligand>
</feature>
<organism evidence="18 19">
    <name type="scientific">Pontibacillus litoralis JSM 072002</name>
    <dbReference type="NCBI Taxonomy" id="1385512"/>
    <lineage>
        <taxon>Bacteria</taxon>
        <taxon>Bacillati</taxon>
        <taxon>Bacillota</taxon>
        <taxon>Bacilli</taxon>
        <taxon>Bacillales</taxon>
        <taxon>Bacillaceae</taxon>
        <taxon>Pontibacillus</taxon>
    </lineage>
</organism>
<dbReference type="SUPFAM" id="SSF53748">
    <property type="entry name" value="Phosphoglycerate kinase"/>
    <property type="match status" value="1"/>
</dbReference>
<evidence type="ECO:0000313" key="19">
    <source>
        <dbReference type="Proteomes" id="UP000030401"/>
    </source>
</evidence>
<dbReference type="PRINTS" id="PR00477">
    <property type="entry name" value="PHGLYCKINASE"/>
</dbReference>
<comment type="subunit">
    <text evidence="5 14">Monomer.</text>
</comment>
<sequence>MNVNEKKSIKDVEVKGKKVFCRVDFNVPMQDGEVTDDTRIRAAIPTIQYLIDQGAKVILASHLGRPKGEAVEELRLDPVAKRLSNLLERTITKTDEAYGSEVDEAVSNMKEGDVLLLENVRFYPGEEKNDEQLAKQFANIADLYVNDAFGAAHRAHASTEGIAHHLPAVAGFLMEKELRVLGNALQDPDRPFTAIIGGAKVKDKIGVIDNLIDKVDNLIIGGGLAYTFVKAQGHEIGNSLLEEDKIDVAKQYMQKAQDKGVNFVMPIDAIVADDFSNDANIQTVDIDSIPADWEALDIGPKTVEKYSQIIKDSKLIIWNGPMGVFELESFANGTKGVAQALSETDGYSVIGGGDSAAAVEKFDFASQMSHISTGGGASLEFMEGKNLPGVAALNDK</sequence>
<evidence type="ECO:0000256" key="16">
    <source>
        <dbReference type="PIRSR" id="PIRSR000724-2"/>
    </source>
</evidence>
<dbReference type="EMBL" id="AVPG01000015">
    <property type="protein sequence ID" value="KGX86224.1"/>
    <property type="molecule type" value="Genomic_DNA"/>
</dbReference>
<dbReference type="PIRSF" id="PIRSF000724">
    <property type="entry name" value="Pgk"/>
    <property type="match status" value="1"/>
</dbReference>
<dbReference type="FunFam" id="3.40.50.1260:FF:000002">
    <property type="entry name" value="Phosphoglycerate kinase"/>
    <property type="match status" value="1"/>
</dbReference>
<evidence type="ECO:0000256" key="15">
    <source>
        <dbReference type="PIRSR" id="PIRSR000724-1"/>
    </source>
</evidence>
<feature type="modified residue" description="Phosphothreonine" evidence="14">
    <location>
        <position position="302"/>
    </location>
</feature>
<dbReference type="STRING" id="1385512.N784_05645"/>
<evidence type="ECO:0000256" key="10">
    <source>
        <dbReference type="ARBA" id="ARBA00022741"/>
    </source>
</evidence>
<keyword evidence="9 14" id="KW-0808">Transferase</keyword>
<dbReference type="Proteomes" id="UP000030401">
    <property type="component" value="Unassembled WGS sequence"/>
</dbReference>
<dbReference type="UniPathway" id="UPA00109">
    <property type="reaction ID" value="UER00185"/>
</dbReference>
<dbReference type="PROSITE" id="PS00111">
    <property type="entry name" value="PGLYCERATE_KINASE"/>
    <property type="match status" value="1"/>
</dbReference>
<comment type="caution">
    <text evidence="18">The sequence shown here is derived from an EMBL/GenBank/DDBJ whole genome shotgun (WGS) entry which is preliminary data.</text>
</comment>
<keyword evidence="13 14" id="KW-0324">Glycolysis</keyword>
<dbReference type="Gene3D" id="3.40.50.1260">
    <property type="entry name" value="Phosphoglycerate kinase, N-terminal domain"/>
    <property type="match status" value="2"/>
</dbReference>
<evidence type="ECO:0000256" key="17">
    <source>
        <dbReference type="RuleBase" id="RU000532"/>
    </source>
</evidence>
<feature type="binding site" evidence="14 15">
    <location>
        <begin position="24"/>
        <end position="26"/>
    </location>
    <ligand>
        <name>substrate</name>
    </ligand>
</feature>
<feature type="binding site" evidence="15">
    <location>
        <position position="39"/>
    </location>
    <ligand>
        <name>(2R)-3-phosphoglycerate</name>
        <dbReference type="ChEBI" id="CHEBI:58272"/>
    </ligand>
</feature>
<evidence type="ECO:0000256" key="13">
    <source>
        <dbReference type="ARBA" id="ARBA00023152"/>
    </source>
</evidence>
<evidence type="ECO:0000256" key="11">
    <source>
        <dbReference type="ARBA" id="ARBA00022777"/>
    </source>
</evidence>
<dbReference type="CDD" id="cd00318">
    <property type="entry name" value="Phosphoglycerate_kinase"/>
    <property type="match status" value="1"/>
</dbReference>
<dbReference type="GO" id="GO:0005524">
    <property type="term" value="F:ATP binding"/>
    <property type="evidence" value="ECO:0007669"/>
    <property type="project" value="UniProtKB-KW"/>
</dbReference>
<evidence type="ECO:0000256" key="14">
    <source>
        <dbReference type="HAMAP-Rule" id="MF_00145"/>
    </source>
</evidence>
<dbReference type="GO" id="GO:0006094">
    <property type="term" value="P:gluconeogenesis"/>
    <property type="evidence" value="ECO:0007669"/>
    <property type="project" value="TreeGrafter"/>
</dbReference>
<keyword evidence="12 14" id="KW-0067">ATP-binding</keyword>
<evidence type="ECO:0000256" key="9">
    <source>
        <dbReference type="ARBA" id="ARBA00022679"/>
    </source>
</evidence>
<evidence type="ECO:0000256" key="6">
    <source>
        <dbReference type="ARBA" id="ARBA00013061"/>
    </source>
</evidence>
<dbReference type="GO" id="GO:0005829">
    <property type="term" value="C:cytosol"/>
    <property type="evidence" value="ECO:0007669"/>
    <property type="project" value="TreeGrafter"/>
</dbReference>
<dbReference type="FunFam" id="3.40.50.1260:FF:000007">
    <property type="entry name" value="Phosphoglycerate kinase"/>
    <property type="match status" value="1"/>
</dbReference>
<evidence type="ECO:0000256" key="8">
    <source>
        <dbReference type="ARBA" id="ARBA00022490"/>
    </source>
</evidence>
<dbReference type="PANTHER" id="PTHR11406">
    <property type="entry name" value="PHOSPHOGLYCERATE KINASE"/>
    <property type="match status" value="1"/>
</dbReference>
<dbReference type="GO" id="GO:0004618">
    <property type="term" value="F:phosphoglycerate kinase activity"/>
    <property type="evidence" value="ECO:0007669"/>
    <property type="project" value="UniProtKB-UniRule"/>
</dbReference>
<keyword evidence="10 14" id="KW-0547">Nucleotide-binding</keyword>
<dbReference type="InterPro" id="IPR036043">
    <property type="entry name" value="Phosphoglycerate_kinase_sf"/>
</dbReference>
<dbReference type="RefSeq" id="WP_036834716.1">
    <property type="nucleotide sequence ID" value="NZ_AVPG01000015.1"/>
</dbReference>
<dbReference type="EC" id="2.7.2.3" evidence="6 14"/>
<dbReference type="InterPro" id="IPR015824">
    <property type="entry name" value="Phosphoglycerate_kinase_N"/>
</dbReference>
<feature type="binding site" evidence="14">
    <location>
        <position position="121"/>
    </location>
    <ligand>
        <name>substrate</name>
    </ligand>
</feature>
<comment type="caution">
    <text evidence="14">Lacks conserved residue(s) required for the propagation of feature annotation.</text>
</comment>
<comment type="pathway">
    <text evidence="3 14">Carbohydrate degradation; glycolysis; pyruvate from D-glyceraldehyde 3-phosphate: step 2/5.</text>
</comment>
<accession>A0A0A5G2F6</accession>
<comment type="catalytic activity">
    <reaction evidence="1 14 17">
        <text>(2R)-3-phosphoglycerate + ATP = (2R)-3-phospho-glyceroyl phosphate + ADP</text>
        <dbReference type="Rhea" id="RHEA:14801"/>
        <dbReference type="ChEBI" id="CHEBI:30616"/>
        <dbReference type="ChEBI" id="CHEBI:57604"/>
        <dbReference type="ChEBI" id="CHEBI:58272"/>
        <dbReference type="ChEBI" id="CHEBI:456216"/>
        <dbReference type="EC" id="2.7.2.3"/>
    </reaction>
</comment>
<feature type="binding site" evidence="14 15">
    <location>
        <begin position="62"/>
        <end position="65"/>
    </location>
    <ligand>
        <name>substrate</name>
    </ligand>
</feature>
<keyword evidence="8 14" id="KW-0963">Cytoplasm</keyword>
<keyword evidence="11 14" id="KW-0418">Kinase</keyword>
<dbReference type="GO" id="GO:0043531">
    <property type="term" value="F:ADP binding"/>
    <property type="evidence" value="ECO:0007669"/>
    <property type="project" value="TreeGrafter"/>
</dbReference>
<keyword evidence="19" id="KW-1185">Reference proteome</keyword>
<feature type="binding site" evidence="14 16">
    <location>
        <position position="204"/>
    </location>
    <ligand>
        <name>ATP</name>
        <dbReference type="ChEBI" id="CHEBI:30616"/>
    </ligand>
</feature>
<dbReference type="OrthoDB" id="9808460at2"/>
<feature type="binding site" evidence="15">
    <location>
        <position position="154"/>
    </location>
    <ligand>
        <name>(2R)-3-phosphoglycerate</name>
        <dbReference type="ChEBI" id="CHEBI:58272"/>
    </ligand>
</feature>
<dbReference type="GO" id="GO:0006096">
    <property type="term" value="P:glycolytic process"/>
    <property type="evidence" value="ECO:0007669"/>
    <property type="project" value="UniProtKB-UniRule"/>
</dbReference>
<protein>
    <recommendedName>
        <fullName evidence="7 14">Phosphoglycerate kinase</fullName>
        <ecNumber evidence="6 14">2.7.2.3</ecNumber>
    </recommendedName>
</protein>
<proteinExistence type="inferred from homology"/>
<dbReference type="Pfam" id="PF00162">
    <property type="entry name" value="PGK"/>
    <property type="match status" value="1"/>
</dbReference>
<dbReference type="HAMAP" id="MF_00145">
    <property type="entry name" value="Phosphoglyc_kinase"/>
    <property type="match status" value="1"/>
</dbReference>